<dbReference type="Pfam" id="PF00271">
    <property type="entry name" value="Helicase_C"/>
    <property type="match status" value="1"/>
</dbReference>
<evidence type="ECO:0000256" key="6">
    <source>
        <dbReference type="ARBA" id="ARBA00022806"/>
    </source>
</evidence>
<dbReference type="AlphaFoldDB" id="A0A1I0X0N1"/>
<reference evidence="16 17" key="1">
    <citation type="submission" date="2016-10" db="EMBL/GenBank/DDBJ databases">
        <authorList>
            <person name="de Groot N.N."/>
        </authorList>
    </citation>
    <scope>NUCLEOTIDE SEQUENCE [LARGE SCALE GENOMIC DNA]</scope>
    <source>
        <strain evidence="16 17">DSM 5522</strain>
    </source>
</reference>
<evidence type="ECO:0000256" key="2">
    <source>
        <dbReference type="ARBA" id="ARBA00022490"/>
    </source>
</evidence>
<keyword evidence="17" id="KW-1185">Reference proteome</keyword>
<dbReference type="InterPro" id="IPR036101">
    <property type="entry name" value="CarD-like/TRCF_RID_sf"/>
</dbReference>
<comment type="function">
    <text evidence="13">Couples transcription and DNA repair by recognizing RNA polymerase (RNAP) stalled at DNA lesions. Mediates ATP-dependent release of RNAP and its truncated transcript from the DNA, and recruitment of nucleotide excision repair machinery to the damaged site.</text>
</comment>
<dbReference type="InterPro" id="IPR027417">
    <property type="entry name" value="P-loop_NTPase"/>
</dbReference>
<evidence type="ECO:0000259" key="14">
    <source>
        <dbReference type="PROSITE" id="PS51192"/>
    </source>
</evidence>
<dbReference type="NCBIfam" id="TIGR00580">
    <property type="entry name" value="mfd"/>
    <property type="match status" value="1"/>
</dbReference>
<comment type="similarity">
    <text evidence="10 13">In the N-terminal section; belongs to the UvrB family.</text>
</comment>
<accession>A0A1I0X0N1</accession>
<comment type="similarity">
    <text evidence="11 13">In the C-terminal section; belongs to the helicase family. RecG subfamily.</text>
</comment>
<keyword evidence="8 13" id="KW-0238">DNA-binding</keyword>
<dbReference type="PANTHER" id="PTHR47964">
    <property type="entry name" value="ATP-DEPENDENT DNA HELICASE HOMOLOG RECG, CHLOROPLASTIC"/>
    <property type="match status" value="1"/>
</dbReference>
<dbReference type="Gene3D" id="3.90.1150.50">
    <property type="entry name" value="Transcription-repair-coupling factor, D7 domain"/>
    <property type="match status" value="1"/>
</dbReference>
<dbReference type="Pfam" id="PF00270">
    <property type="entry name" value="DEAD"/>
    <property type="match status" value="1"/>
</dbReference>
<evidence type="ECO:0000313" key="17">
    <source>
        <dbReference type="Proteomes" id="UP000198838"/>
    </source>
</evidence>
<protein>
    <recommendedName>
        <fullName evidence="12 13">Transcription-repair-coupling factor</fullName>
        <shortName evidence="13">TRCF</shortName>
        <ecNumber evidence="13">3.6.4.-</ecNumber>
    </recommendedName>
</protein>
<dbReference type="Pfam" id="PF17757">
    <property type="entry name" value="UvrB_inter"/>
    <property type="match status" value="1"/>
</dbReference>
<sequence length="1179" mass="136221">MQAFVSSLNESEKFRQIKDKIKDNKGIVGIRGCIESQKTHLSYALSKGFKNKIIVTFSESRAREIYEDMQFFDKETCIFPAKDLIFFQADVHSGLITGERMKVLEKIIEKKDVTIVTVIDALITKMIPLNIIKKGIISLAEGDETNLDKLAKQLVLSGYENNYQVEARGQFCLRGGIIDIFPVTFENPIRIELWGDEIDTIRSFNPQSQRSLDDRLEFVNIYPAMEMILDEKIKSKGIESIKKDSKKIYEEFSKKMETEKAYRIKSTCDKLIEDLEEEIELTNLDSYINYFYRETVSFLDYFDKDNTLIFIDEPSKNSEELRLTYEEFNDSSKRRLEMGYNLPLQGDILFDKGNIIHKMNQMNCICLCTIESTRGEWNIKEFFDITVKSINPYNNSFELLISDLLKYKKQKKKVIILSGSKTRAQRLSNELFNREINAYYTEDANRKLNKGEVMVYCGSLKKGFEYPLLDFAIYTESDIFGREAARKKKRNNYKSNSAGIQSFSELSVGDYVVHEGHGLGVYKGIEKIEVEGVKKDYIKIDYANNENLYIPATALHLLTKYASADAAHKPKLNRLNGKEWKKTSSKVRQAVWEVAKDLVELYAKRQKEKGFAFSEDSLWQHEFEEMFAYEETEDQLYAIKETKKDMESDKIMDRLICGDVGFGKTEIAIRAAFKAVQDGKQVAYLVPTTILAGQHYNTFLERMKDFPIRIELMCRFRTPSQIKKSIADLKKGMVDIIIGTHRILSKDVCFKDLGLLIIDEEQRFGVTHKEKIKQLKNNVDVLTLSATPIPRTLHMSLVGIRDMSVLNEAPVDRMPIQTYVLEYDEEMVRKAITRELSRNGQVYYVYNKTKDIDEIAASLSRLVPDARIEYAHGQMSERQLESIMYDFINGEIDILVSTTIIETGLDIPNVNTIIIHDAENFGLSQLYQLRGRVGRSNRTSFAYLLYKRDKILKEVAQKRLLAIREFTELGSGIKIAMKDLEIRGAGNLLGKSQHGHMAAVGYDLYAKMLNEAVLTLKDDKEPEEYYRTVVDINIDAYIPDSYISNEFFKLDMYKRIAGIENEDEYQEMIAELIDRFGDPPNAVINLLDVAIIKEKAHQVYITEISKEPRNIKFSLYEKAKIDVARIPELLEEYGSNIKFVTRTTSPYFLLKLKNKCNEKETLDYIRKFIEALEKIIYSH</sequence>
<dbReference type="SMART" id="SM00982">
    <property type="entry name" value="TRCF"/>
    <property type="match status" value="1"/>
</dbReference>
<gene>
    <name evidence="13" type="primary">mfd</name>
    <name evidence="16" type="ORF">SAMN05216249_10589</name>
</gene>
<evidence type="ECO:0000256" key="7">
    <source>
        <dbReference type="ARBA" id="ARBA00022840"/>
    </source>
</evidence>
<dbReference type="PANTHER" id="PTHR47964:SF1">
    <property type="entry name" value="ATP-DEPENDENT DNA HELICASE HOMOLOG RECG, CHLOROPLASTIC"/>
    <property type="match status" value="1"/>
</dbReference>
<dbReference type="SMART" id="SM00487">
    <property type="entry name" value="DEXDc"/>
    <property type="match status" value="1"/>
</dbReference>
<evidence type="ECO:0000256" key="10">
    <source>
        <dbReference type="ARBA" id="ARBA00061104"/>
    </source>
</evidence>
<keyword evidence="5 13" id="KW-0378">Hydrolase</keyword>
<evidence type="ECO:0000256" key="3">
    <source>
        <dbReference type="ARBA" id="ARBA00022741"/>
    </source>
</evidence>
<dbReference type="PROSITE" id="PS51194">
    <property type="entry name" value="HELICASE_CTER"/>
    <property type="match status" value="1"/>
</dbReference>
<keyword evidence="7 13" id="KW-0067">ATP-binding</keyword>
<proteinExistence type="inferred from homology"/>
<dbReference type="Gene3D" id="2.40.10.170">
    <property type="match status" value="1"/>
</dbReference>
<dbReference type="InterPro" id="IPR011545">
    <property type="entry name" value="DEAD/DEAH_box_helicase_dom"/>
</dbReference>
<comment type="subcellular location">
    <subcellularLocation>
        <location evidence="1 13">Cytoplasm</location>
    </subcellularLocation>
</comment>
<dbReference type="InterPro" id="IPR014001">
    <property type="entry name" value="Helicase_ATP-bd"/>
</dbReference>
<dbReference type="GO" id="GO:0003684">
    <property type="term" value="F:damaged DNA binding"/>
    <property type="evidence" value="ECO:0007669"/>
    <property type="project" value="InterPro"/>
</dbReference>
<dbReference type="SMART" id="SM00490">
    <property type="entry name" value="HELICc"/>
    <property type="match status" value="1"/>
</dbReference>
<evidence type="ECO:0000256" key="12">
    <source>
        <dbReference type="ARBA" id="ARBA00070128"/>
    </source>
</evidence>
<keyword evidence="9 13" id="KW-0234">DNA repair</keyword>
<dbReference type="Pfam" id="PF02559">
    <property type="entry name" value="CarD_TRCF_RID"/>
    <property type="match status" value="1"/>
</dbReference>
<keyword evidence="3 13" id="KW-0547">Nucleotide-binding</keyword>
<dbReference type="RefSeq" id="WP_092871179.1">
    <property type="nucleotide sequence ID" value="NZ_FOJY01000005.1"/>
</dbReference>
<dbReference type="STRING" id="1120918.SAMN05216249_10589"/>
<dbReference type="GO" id="GO:0005737">
    <property type="term" value="C:cytoplasm"/>
    <property type="evidence" value="ECO:0007669"/>
    <property type="project" value="UniProtKB-SubCell"/>
</dbReference>
<keyword evidence="2 13" id="KW-0963">Cytoplasm</keyword>
<dbReference type="InterPro" id="IPR003711">
    <property type="entry name" value="CarD-like/TRCF_RID"/>
</dbReference>
<dbReference type="SUPFAM" id="SSF52540">
    <property type="entry name" value="P-loop containing nucleoside triphosphate hydrolases"/>
    <property type="match status" value="3"/>
</dbReference>
<feature type="domain" description="Helicase C-terminal" evidence="15">
    <location>
        <begin position="815"/>
        <end position="981"/>
    </location>
</feature>
<dbReference type="Pfam" id="PF03461">
    <property type="entry name" value="TRCF"/>
    <property type="match status" value="1"/>
</dbReference>
<evidence type="ECO:0000313" key="16">
    <source>
        <dbReference type="EMBL" id="SFA93906.1"/>
    </source>
</evidence>
<dbReference type="SMART" id="SM01058">
    <property type="entry name" value="CarD_TRCF"/>
    <property type="match status" value="1"/>
</dbReference>
<evidence type="ECO:0000259" key="15">
    <source>
        <dbReference type="PROSITE" id="PS51194"/>
    </source>
</evidence>
<dbReference type="InterPro" id="IPR037235">
    <property type="entry name" value="TRCF-like_C_D7"/>
</dbReference>
<dbReference type="FunFam" id="3.40.50.300:FF:000546">
    <property type="entry name" value="Transcription-repair-coupling factor"/>
    <property type="match status" value="1"/>
</dbReference>
<dbReference type="SUPFAM" id="SSF143517">
    <property type="entry name" value="TRCF domain-like"/>
    <property type="match status" value="1"/>
</dbReference>
<dbReference type="Gene3D" id="3.40.50.300">
    <property type="entry name" value="P-loop containing nucleotide triphosphate hydrolases"/>
    <property type="match status" value="2"/>
</dbReference>
<dbReference type="PROSITE" id="PS51192">
    <property type="entry name" value="HELICASE_ATP_BIND_1"/>
    <property type="match status" value="1"/>
</dbReference>
<dbReference type="GO" id="GO:0000716">
    <property type="term" value="P:transcription-coupled nucleotide-excision repair, DNA damage recognition"/>
    <property type="evidence" value="ECO:0007669"/>
    <property type="project" value="UniProtKB-UniRule"/>
</dbReference>
<dbReference type="SUPFAM" id="SSF141259">
    <property type="entry name" value="CarD-like"/>
    <property type="match status" value="1"/>
</dbReference>
<keyword evidence="6" id="KW-0347">Helicase</keyword>
<dbReference type="Proteomes" id="UP000198838">
    <property type="component" value="Unassembled WGS sequence"/>
</dbReference>
<dbReference type="InterPro" id="IPR047112">
    <property type="entry name" value="RecG/Mfd"/>
</dbReference>
<keyword evidence="4 13" id="KW-0227">DNA damage</keyword>
<dbReference type="InterPro" id="IPR005118">
    <property type="entry name" value="TRCF_C"/>
</dbReference>
<dbReference type="GO" id="GO:0006355">
    <property type="term" value="P:regulation of DNA-templated transcription"/>
    <property type="evidence" value="ECO:0007669"/>
    <property type="project" value="UniProtKB-UniRule"/>
</dbReference>
<dbReference type="Gene3D" id="3.30.2060.10">
    <property type="entry name" value="Penicillin-binding protein 1b domain"/>
    <property type="match status" value="1"/>
</dbReference>
<evidence type="ECO:0000256" key="9">
    <source>
        <dbReference type="ARBA" id="ARBA00023204"/>
    </source>
</evidence>
<dbReference type="InterPro" id="IPR041471">
    <property type="entry name" value="UvrB_inter"/>
</dbReference>
<evidence type="ECO:0000256" key="4">
    <source>
        <dbReference type="ARBA" id="ARBA00022763"/>
    </source>
</evidence>
<evidence type="ECO:0000256" key="11">
    <source>
        <dbReference type="ARBA" id="ARBA00061399"/>
    </source>
</evidence>
<name>A0A1I0X0N1_9FIRM</name>
<dbReference type="CDD" id="cd17991">
    <property type="entry name" value="DEXHc_TRCF"/>
    <property type="match status" value="1"/>
</dbReference>
<dbReference type="GO" id="GO:0005524">
    <property type="term" value="F:ATP binding"/>
    <property type="evidence" value="ECO:0007669"/>
    <property type="project" value="UniProtKB-UniRule"/>
</dbReference>
<dbReference type="OrthoDB" id="9804325at2"/>
<dbReference type="HAMAP" id="MF_00969">
    <property type="entry name" value="TRCF"/>
    <property type="match status" value="1"/>
</dbReference>
<evidence type="ECO:0000256" key="13">
    <source>
        <dbReference type="HAMAP-Rule" id="MF_00969"/>
    </source>
</evidence>
<dbReference type="InterPro" id="IPR001650">
    <property type="entry name" value="Helicase_C-like"/>
</dbReference>
<dbReference type="EC" id="3.6.4.-" evidence="13"/>
<evidence type="ECO:0000256" key="8">
    <source>
        <dbReference type="ARBA" id="ARBA00023125"/>
    </source>
</evidence>
<evidence type="ECO:0000256" key="1">
    <source>
        <dbReference type="ARBA" id="ARBA00004496"/>
    </source>
</evidence>
<dbReference type="GO" id="GO:0003678">
    <property type="term" value="F:DNA helicase activity"/>
    <property type="evidence" value="ECO:0007669"/>
    <property type="project" value="TreeGrafter"/>
</dbReference>
<organism evidence="16 17">
    <name type="scientific">Acetitomaculum ruminis DSM 5522</name>
    <dbReference type="NCBI Taxonomy" id="1120918"/>
    <lineage>
        <taxon>Bacteria</taxon>
        <taxon>Bacillati</taxon>
        <taxon>Bacillota</taxon>
        <taxon>Clostridia</taxon>
        <taxon>Lachnospirales</taxon>
        <taxon>Lachnospiraceae</taxon>
        <taxon>Acetitomaculum</taxon>
    </lineage>
</organism>
<dbReference type="GO" id="GO:0016787">
    <property type="term" value="F:hydrolase activity"/>
    <property type="evidence" value="ECO:0007669"/>
    <property type="project" value="UniProtKB-KW"/>
</dbReference>
<evidence type="ECO:0000256" key="5">
    <source>
        <dbReference type="ARBA" id="ARBA00022801"/>
    </source>
</evidence>
<dbReference type="InterPro" id="IPR004576">
    <property type="entry name" value="Mfd"/>
</dbReference>
<feature type="domain" description="Helicase ATP-binding" evidence="14">
    <location>
        <begin position="645"/>
        <end position="806"/>
    </location>
</feature>
<dbReference type="Gene3D" id="3.40.50.11180">
    <property type="match status" value="1"/>
</dbReference>
<dbReference type="EMBL" id="FOJY01000005">
    <property type="protein sequence ID" value="SFA93906.1"/>
    <property type="molecule type" value="Genomic_DNA"/>
</dbReference>